<evidence type="ECO:0000313" key="3">
    <source>
        <dbReference type="Proteomes" id="UP000683310"/>
    </source>
</evidence>
<dbReference type="RefSeq" id="WP_213555273.1">
    <property type="nucleotide sequence ID" value="NZ_JBHZDI010000108.1"/>
</dbReference>
<evidence type="ECO:0000256" key="1">
    <source>
        <dbReference type="SAM" id="Phobius"/>
    </source>
</evidence>
<accession>A0ABX8CK02</accession>
<dbReference type="EMBL" id="CP074371">
    <property type="protein sequence ID" value="QVI19239.1"/>
    <property type="molecule type" value="Genomic_DNA"/>
</dbReference>
<keyword evidence="1" id="KW-0812">Transmembrane</keyword>
<organism evidence="2 3">
    <name type="scientific">Nocardia tengchongensis</name>
    <dbReference type="NCBI Taxonomy" id="2055889"/>
    <lineage>
        <taxon>Bacteria</taxon>
        <taxon>Bacillati</taxon>
        <taxon>Actinomycetota</taxon>
        <taxon>Actinomycetes</taxon>
        <taxon>Mycobacteriales</taxon>
        <taxon>Nocardiaceae</taxon>
        <taxon>Nocardia</taxon>
    </lineage>
</organism>
<feature type="transmembrane region" description="Helical" evidence="1">
    <location>
        <begin position="28"/>
        <end position="47"/>
    </location>
</feature>
<name>A0ABX8CK02_9NOCA</name>
<evidence type="ECO:0000313" key="2">
    <source>
        <dbReference type="EMBL" id="QVI19239.1"/>
    </source>
</evidence>
<keyword evidence="1" id="KW-0472">Membrane</keyword>
<keyword evidence="1" id="KW-1133">Transmembrane helix</keyword>
<keyword evidence="3" id="KW-1185">Reference proteome</keyword>
<protein>
    <submittedName>
        <fullName evidence="2">Uncharacterized protein</fullName>
    </submittedName>
</protein>
<reference evidence="2 3" key="1">
    <citation type="submission" date="2021-04" db="EMBL/GenBank/DDBJ databases">
        <title>Nocardia tengchongensis.</title>
        <authorList>
            <person name="Zhuang k."/>
            <person name="Ran Y."/>
            <person name="Li W."/>
        </authorList>
    </citation>
    <scope>NUCLEOTIDE SEQUENCE [LARGE SCALE GENOMIC DNA]</scope>
    <source>
        <strain evidence="2 3">CFH S0057</strain>
    </source>
</reference>
<sequence length="58" mass="6072">MTIRHAPLFVIALPFVVTGLELAGASPAVLLCALLVLTVPILLLLLLPGSKNNWSSHG</sequence>
<gene>
    <name evidence="2" type="ORF">KHQ06_22705</name>
</gene>
<proteinExistence type="predicted"/>
<dbReference type="Proteomes" id="UP000683310">
    <property type="component" value="Chromosome"/>
</dbReference>